<dbReference type="InterPro" id="IPR006680">
    <property type="entry name" value="Amidohydro-rel"/>
</dbReference>
<dbReference type="PANTHER" id="PTHR43794">
    <property type="entry name" value="AMINOHYDROLASE SSNA-RELATED"/>
    <property type="match status" value="1"/>
</dbReference>
<dbReference type="OrthoDB" id="194468at2759"/>
<evidence type="ECO:0000256" key="1">
    <source>
        <dbReference type="ARBA" id="ARBA00022801"/>
    </source>
</evidence>
<organism evidence="3 4">
    <name type="scientific">Botryosphaeria dothidea</name>
    <dbReference type="NCBI Taxonomy" id="55169"/>
    <lineage>
        <taxon>Eukaryota</taxon>
        <taxon>Fungi</taxon>
        <taxon>Dikarya</taxon>
        <taxon>Ascomycota</taxon>
        <taxon>Pezizomycotina</taxon>
        <taxon>Dothideomycetes</taxon>
        <taxon>Dothideomycetes incertae sedis</taxon>
        <taxon>Botryosphaeriales</taxon>
        <taxon>Botryosphaeriaceae</taxon>
        <taxon>Botryosphaeria</taxon>
    </lineage>
</organism>
<name>A0A8H4J0F6_9PEZI</name>
<proteinExistence type="predicted"/>
<reference evidence="3" key="1">
    <citation type="submission" date="2020-04" db="EMBL/GenBank/DDBJ databases">
        <title>Genome Assembly and Annotation of Botryosphaeria dothidea sdau 11-99, a Latent Pathogen of Apple Fruit Ring Rot in China.</title>
        <authorList>
            <person name="Yu C."/>
            <person name="Diao Y."/>
            <person name="Lu Q."/>
            <person name="Zhao J."/>
            <person name="Cui S."/>
            <person name="Peng C."/>
            <person name="He B."/>
            <person name="Liu H."/>
        </authorList>
    </citation>
    <scope>NUCLEOTIDE SEQUENCE [LARGE SCALE GENOMIC DNA]</scope>
    <source>
        <strain evidence="3">Sdau11-99</strain>
    </source>
</reference>
<comment type="caution">
    <text evidence="3">The sequence shown here is derived from an EMBL/GenBank/DDBJ whole genome shotgun (WGS) entry which is preliminary data.</text>
</comment>
<evidence type="ECO:0000313" key="4">
    <source>
        <dbReference type="Proteomes" id="UP000572817"/>
    </source>
</evidence>
<dbReference type="InterPro" id="IPR050287">
    <property type="entry name" value="MTA/SAH_deaminase"/>
</dbReference>
<keyword evidence="1" id="KW-0378">Hydrolase</keyword>
<dbReference type="SUPFAM" id="SSF51338">
    <property type="entry name" value="Composite domain of metallo-dependent hydrolases"/>
    <property type="match status" value="1"/>
</dbReference>
<accession>A0A8H4J0F6</accession>
<feature type="domain" description="Amidohydrolase-related" evidence="2">
    <location>
        <begin position="61"/>
        <end position="414"/>
    </location>
</feature>
<dbReference type="InterPro" id="IPR032466">
    <property type="entry name" value="Metal_Hydrolase"/>
</dbReference>
<dbReference type="PANTHER" id="PTHR43794:SF11">
    <property type="entry name" value="AMIDOHYDROLASE-RELATED DOMAIN-CONTAINING PROTEIN"/>
    <property type="match status" value="1"/>
</dbReference>
<evidence type="ECO:0000259" key="2">
    <source>
        <dbReference type="Pfam" id="PF01979"/>
    </source>
</evidence>
<sequence length="453" mass="49259">MSRIVIQNASVLTLDDNDTFLFPATVVIENDLISGIFEENKAPKDFNDAVPTTIIDGTDKLVMPGLIDLHFHTSVAKGYNDTLPLWEYLDTVWYPSIRSLTPSTALTAATHSYITALKSGTTTVNDMYRFAPSLARAAAATGIRATLACDVAAPAHALDTLADNVAAFRACDGRADGRVRVWLGVEWLPLADEALLRAVARAKADLRCGVHMHLCEARTEVDNARSRFGGRTPVEVARDAGLLGRDCVAAHCVHLSDGDVRILAETGTHVSYNPGSNAKLGNGVVRLQELVAAGVNVGMGVDACECHNSTDMFETMKFASYVQRAVHEDAELGQAREMLRMATRNGARALGIDAGSVEVGKKADVILVDLKKDMMFTPLLKKPLQERKKMLESHLVFGCNGTAVDTVIVDGRIVVRDRKVLGVDEEKVGQDMEALFEDLVVEMEKQRVDREKV</sequence>
<keyword evidence="4" id="KW-1185">Reference proteome</keyword>
<dbReference type="InterPro" id="IPR011059">
    <property type="entry name" value="Metal-dep_hydrolase_composite"/>
</dbReference>
<dbReference type="EMBL" id="WWBZ02000013">
    <property type="protein sequence ID" value="KAF4310755.1"/>
    <property type="molecule type" value="Genomic_DNA"/>
</dbReference>
<dbReference type="Gene3D" id="3.20.20.140">
    <property type="entry name" value="Metal-dependent hydrolases"/>
    <property type="match status" value="1"/>
</dbReference>
<dbReference type="Proteomes" id="UP000572817">
    <property type="component" value="Unassembled WGS sequence"/>
</dbReference>
<dbReference type="AlphaFoldDB" id="A0A8H4J0F6"/>
<dbReference type="GO" id="GO:0016810">
    <property type="term" value="F:hydrolase activity, acting on carbon-nitrogen (but not peptide) bonds"/>
    <property type="evidence" value="ECO:0007669"/>
    <property type="project" value="InterPro"/>
</dbReference>
<dbReference type="Gene3D" id="2.30.40.10">
    <property type="entry name" value="Urease, subunit C, domain 1"/>
    <property type="match status" value="1"/>
</dbReference>
<dbReference type="SUPFAM" id="SSF51556">
    <property type="entry name" value="Metallo-dependent hydrolases"/>
    <property type="match status" value="1"/>
</dbReference>
<protein>
    <submittedName>
        <fullName evidence="3">Cytosine deaminase</fullName>
    </submittedName>
</protein>
<evidence type="ECO:0000313" key="3">
    <source>
        <dbReference type="EMBL" id="KAF4310755.1"/>
    </source>
</evidence>
<dbReference type="Pfam" id="PF01979">
    <property type="entry name" value="Amidohydro_1"/>
    <property type="match status" value="1"/>
</dbReference>
<gene>
    <name evidence="3" type="ORF">GTA08_BOTSDO13691</name>
</gene>